<dbReference type="Pfam" id="PF00149">
    <property type="entry name" value="Metallophos"/>
    <property type="match status" value="1"/>
</dbReference>
<evidence type="ECO:0000313" key="8">
    <source>
        <dbReference type="EMBL" id="REE05608.1"/>
    </source>
</evidence>
<keyword evidence="2 5" id="KW-0732">Signal</keyword>
<dbReference type="RefSeq" id="WP_115866124.1">
    <property type="nucleotide sequence ID" value="NZ_QREG01000001.1"/>
</dbReference>
<accession>A0A3D9LG51</accession>
<dbReference type="GO" id="GO:0019867">
    <property type="term" value="C:outer membrane"/>
    <property type="evidence" value="ECO:0007669"/>
    <property type="project" value="InterPro"/>
</dbReference>
<dbReference type="InterPro" id="IPR051558">
    <property type="entry name" value="Metallophosphoesterase_PAP"/>
</dbReference>
<evidence type="ECO:0000259" key="7">
    <source>
        <dbReference type="Pfam" id="PF01103"/>
    </source>
</evidence>
<reference evidence="8 9" key="1">
    <citation type="submission" date="2018-07" db="EMBL/GenBank/DDBJ databases">
        <title>Genomic Encyclopedia of Type Strains, Phase IV (KMG-IV): sequencing the most valuable type-strain genomes for metagenomic binning, comparative biology and taxonomic classification.</title>
        <authorList>
            <person name="Goeker M."/>
        </authorList>
    </citation>
    <scope>NUCLEOTIDE SEQUENCE [LARGE SCALE GENOMIC DNA]</scope>
    <source>
        <strain evidence="8 9">DSM 4134</strain>
    </source>
</reference>
<dbReference type="GO" id="GO:0016787">
    <property type="term" value="F:hydrolase activity"/>
    <property type="evidence" value="ECO:0007669"/>
    <property type="project" value="UniProtKB-KW"/>
</dbReference>
<evidence type="ECO:0000256" key="1">
    <source>
        <dbReference type="ARBA" id="ARBA00004370"/>
    </source>
</evidence>
<feature type="domain" description="Bacterial surface antigen (D15)" evidence="7">
    <location>
        <begin position="959"/>
        <end position="1219"/>
    </location>
</feature>
<dbReference type="PANTHER" id="PTHR10161:SF14">
    <property type="entry name" value="TARTRATE-RESISTANT ACID PHOSPHATASE TYPE 5"/>
    <property type="match status" value="1"/>
</dbReference>
<dbReference type="Gene3D" id="2.40.160.50">
    <property type="entry name" value="membrane protein fhac: a member of the omp85/tpsb transporter family"/>
    <property type="match status" value="1"/>
</dbReference>
<feature type="signal peptide" evidence="5">
    <location>
        <begin position="1"/>
        <end position="18"/>
    </location>
</feature>
<feature type="chain" id="PRO_5017610379" evidence="5">
    <location>
        <begin position="19"/>
        <end position="1219"/>
    </location>
</feature>
<evidence type="ECO:0000313" key="9">
    <source>
        <dbReference type="Proteomes" id="UP000256779"/>
    </source>
</evidence>
<dbReference type="EMBL" id="QREG01000001">
    <property type="protein sequence ID" value="REE05608.1"/>
    <property type="molecule type" value="Genomic_DNA"/>
</dbReference>
<dbReference type="Gene3D" id="3.60.21.10">
    <property type="match status" value="1"/>
</dbReference>
<sequence>MKKLIASTLLLLSAIAYGQTPIDIYLIGDAGKPNLQGDSTLDYLREVTQTADSTDILIFLGDNIYPEGLPEREHPQRKVMEAKLNASLSIMKDFPGRAIMIPGNHDWANSEREGWQQLRNMQRYVDDYMGTPTVFLPRGGCPGPLEVDVSPEILLVIIDTQYFLHKWDKPDENDGCDASSSADAILQLKDLISRNDHKHVVVAGHHPMYSFGPHGSKYTFKQHIFPLTDFNKKLLVPLPVIGSIYPLFRSLLGSRQDLPNPRYKMIRNALVKAMGEAKNTVYVSGHEHSLQYITRDSLHFVVSGSGSKVSNVAAGFGTQFFAQAHGFAKLSFQTSDTVSLTFYNGDTQQPIYHKPLYHKNVETYPPVTAESTFQDSTVISAISDRYESDGEAHNYWLGKNYRKLWTTPVEMPVFNIGREHGGLKIVKLGGGNQTRSLRLEAKNGKQYVLRSLDKYTDKLLPQALHETLASDIVQDQISAANPYGAFAIPPLADALGIYHTNPQLVFIPNDERFGKYQGLFANLPVLYEERPNDEAAHEPYFGGGEEIEGTPDLIEILQEDNDEIVDQAFALRNRLFDMIIGDWDRHEDQWRWVRFDKEPKGHIWRPIPRDRDQAFFDSEGLVGWIASRKFALPNTEGFKAKMDYPPGFNTSARFFDRTFLNGLSWTDWEKQIDFIEKHLTDSIIEAAFRVWPDTIQELSAQQTANILKARRDDMRRFARIHYEFISQSVTVACSDKHEQVFVERMNDSTRITIYKQKKDDEQKQMLYDRTFDHNLTKEVRIYGRGGQDYFEVTGDARNGLKIRIIGGEGKDEILDKSTVSGPNKLTHVYDLKNNTKLYASKETRNHLDDDISINAYNRTAFKYNKFLPLLSAQFNFDDGLYLGAGFIYTKEGWRKDPFAARHKLKANRAFATGALNFNYDVTFGDVVGEWDLNANFDLQRPYGVSNFFGFGNESNFDFEGKGEAGSFEDPIDYYRIRYEKARSFVNLTYNLGPKGNLRIGPEHLYFRMEDETGDGYIYTQSEEVPSNALQKAHHFIGLRSAITADTRNHEALPTRGVYAGFSYAKYYGMNTAQADFSHIAADFRFLLSSSNPSRLTIANRIGAEWTLGTLQFFNGATLGRETLRGYRRTRFIGRASFYHNLDVRIRLFTMRTYLFPATIGILGFHDVGRVWLKDESSTTWHRGHGVGLWLAPINRFVFTFNMAFTKEENLPSVTFGFQF</sequence>
<evidence type="ECO:0000256" key="3">
    <source>
        <dbReference type="ARBA" id="ARBA00022801"/>
    </source>
</evidence>
<feature type="domain" description="Calcineurin-like phosphoesterase" evidence="6">
    <location>
        <begin position="24"/>
        <end position="222"/>
    </location>
</feature>
<protein>
    <submittedName>
        <fullName evidence="8">Surface antigen-like protein</fullName>
    </submittedName>
</protein>
<dbReference type="InterPro" id="IPR004843">
    <property type="entry name" value="Calcineurin-like_PHP"/>
</dbReference>
<evidence type="ECO:0000256" key="5">
    <source>
        <dbReference type="SAM" id="SignalP"/>
    </source>
</evidence>
<evidence type="ECO:0000259" key="6">
    <source>
        <dbReference type="Pfam" id="PF00149"/>
    </source>
</evidence>
<dbReference type="InterPro" id="IPR000184">
    <property type="entry name" value="Bac_surfAg_D15"/>
</dbReference>
<comment type="caution">
    <text evidence="8">The sequence shown here is derived from an EMBL/GenBank/DDBJ whole genome shotgun (WGS) entry which is preliminary data.</text>
</comment>
<gene>
    <name evidence="8" type="ORF">C7460_101125</name>
</gene>
<dbReference type="Proteomes" id="UP000256779">
    <property type="component" value="Unassembled WGS sequence"/>
</dbReference>
<keyword evidence="3" id="KW-0378">Hydrolase</keyword>
<dbReference type="SUPFAM" id="SSF56300">
    <property type="entry name" value="Metallo-dependent phosphatases"/>
    <property type="match status" value="1"/>
</dbReference>
<organism evidence="8 9">
    <name type="scientific">Marinoscillum furvescens DSM 4134</name>
    <dbReference type="NCBI Taxonomy" id="1122208"/>
    <lineage>
        <taxon>Bacteria</taxon>
        <taxon>Pseudomonadati</taxon>
        <taxon>Bacteroidota</taxon>
        <taxon>Cytophagia</taxon>
        <taxon>Cytophagales</taxon>
        <taxon>Reichenbachiellaceae</taxon>
        <taxon>Marinoscillum</taxon>
    </lineage>
</organism>
<evidence type="ECO:0000256" key="4">
    <source>
        <dbReference type="ARBA" id="ARBA00023136"/>
    </source>
</evidence>
<name>A0A3D9LG51_MARFU</name>
<keyword evidence="9" id="KW-1185">Reference proteome</keyword>
<dbReference type="Pfam" id="PF01103">
    <property type="entry name" value="Omp85"/>
    <property type="match status" value="1"/>
</dbReference>
<dbReference type="InterPro" id="IPR029052">
    <property type="entry name" value="Metallo-depent_PP-like"/>
</dbReference>
<keyword evidence="4" id="KW-0472">Membrane</keyword>
<proteinExistence type="predicted"/>
<dbReference type="PANTHER" id="PTHR10161">
    <property type="entry name" value="TARTRATE-RESISTANT ACID PHOSPHATASE TYPE 5"/>
    <property type="match status" value="1"/>
</dbReference>
<comment type="subcellular location">
    <subcellularLocation>
        <location evidence="1">Membrane</location>
    </subcellularLocation>
</comment>
<evidence type="ECO:0000256" key="2">
    <source>
        <dbReference type="ARBA" id="ARBA00022729"/>
    </source>
</evidence>
<dbReference type="AlphaFoldDB" id="A0A3D9LG51"/>
<dbReference type="OrthoDB" id="333971at2"/>